<sequence>MHQFITDYADKLRGFEEALDENLCNAWDAELDPVELDTAPHEQLSIMDLVKSKDTALKKFARIFATLCDEIAFLKQTAETSLYPPLVLFGSVRNEPLEGDMQIQLGKMLPFFLDLSNFIMRCKAVIKNIIQQFAVLYPPKKDVDPNSYRHNTLWKYLGQLLEVTITLDAIVHSNPFLMDSWGRFKRMITSMRKDPGLYGLASEEPLWQVDKMMLNLKGILFDGKIFYNCIAQVFDDPSRGIIVNQNAVFKKAFNSIITYLFKGIGKQDTGDSRRYIRTCALLAFFSLIFGDVDKKLLKEIWEKNEDIPIVHLYADVTWDSCDFLTTQMAKFMKGQKDMRPKKKAHLESLRKLFPNKVKEYYLRVSHWIIVMESNPTNLKKGHSLTKGLVLAQAISELMNNYLYLHRETQTPIDPTKLPLIFKCLELLKSIQFTYHRRIPLIAESATFISKSLCHRMIADLATTEDSLRKKKLPTILNISAAVILAQSMLTGPPTRSRFIIFQIAYEQIPSNMVDAPEEAFAARLNILEQLANLGSHLSRTCEATLLYWARDFLTQYVKLIYNHPSQASKFRYLFGCLRDVVSLFHKSIHVTPEVLINEFKDEIDNILKSELIVPLSHEIYQDLVEIIHHSTKNHDVPRQLKNGPFGQRDLLPLLKIKPLRFFNVTFDIAFSVAHLLDRQLYNLNISAPFDWATFGEVRALALDKYGLLLKEVHLPGQTIDQGLDVLEIMRKLPSFVSLYRYNLNNQIFIEATSQDKTLNAITVTHIANSIRTHGTGIMNTAVSVTFQYLKEKFYLFSQFLFDEMIKSQLYRDSHLLNEQRKESKDLSLPYSYQSAKKLQDHIRKIGTTSDKKTYLDKFRILITEIGNAMGYVRMIRSGGLLYTSNAIQYVPELNEPEKFEELAKAIGLPETTIKAGRNFDINVDTLTRNFSEGSEYFKMMVNVFAAEYRLPENGHLDNFYLIVPALTLEYIQHIANDRDIYSKRGREQGIFTDDGFPLGIAYILKLLNQDKAFNSLLWFQSATTYLKSELEVKSKEKENSKIQIRDTKSKVLQDLEELNILKCSLGSARILFHD</sequence>
<dbReference type="Pfam" id="PF14744">
    <property type="entry name" value="WASH-7_mid"/>
    <property type="match status" value="1"/>
</dbReference>
<dbReference type="InterPro" id="IPR028283">
    <property type="entry name" value="WASH-7_C"/>
</dbReference>
<evidence type="ECO:0008006" key="5">
    <source>
        <dbReference type="Google" id="ProtNLM"/>
    </source>
</evidence>
<dbReference type="GO" id="GO:0016197">
    <property type="term" value="P:endosomal transport"/>
    <property type="evidence" value="ECO:0007669"/>
    <property type="project" value="TreeGrafter"/>
</dbReference>
<dbReference type="EMBL" id="GIBP01000212">
    <property type="protein sequence ID" value="NDV29181.1"/>
    <property type="molecule type" value="Transcribed_RNA"/>
</dbReference>
<dbReference type="GO" id="GO:0007032">
    <property type="term" value="P:endosome organization"/>
    <property type="evidence" value="ECO:0007669"/>
    <property type="project" value="TreeGrafter"/>
</dbReference>
<feature type="domain" description="WASH complex subunit 7 C-terminal" evidence="3">
    <location>
        <begin position="912"/>
        <end position="1073"/>
    </location>
</feature>
<dbReference type="PANTHER" id="PTHR31409">
    <property type="entry name" value="WASH COMPLEX SUBUNIT 4"/>
    <property type="match status" value="1"/>
</dbReference>
<evidence type="ECO:0000259" key="2">
    <source>
        <dbReference type="Pfam" id="PF14745"/>
    </source>
</evidence>
<organism evidence="4">
    <name type="scientific">Arcella intermedia</name>
    <dbReference type="NCBI Taxonomy" id="1963864"/>
    <lineage>
        <taxon>Eukaryota</taxon>
        <taxon>Amoebozoa</taxon>
        <taxon>Tubulinea</taxon>
        <taxon>Elardia</taxon>
        <taxon>Arcellinida</taxon>
        <taxon>Sphaerothecina</taxon>
        <taxon>Arcellidae</taxon>
        <taxon>Arcella</taxon>
    </lineage>
</organism>
<dbReference type="Pfam" id="PF14746">
    <property type="entry name" value="WASH-7_C"/>
    <property type="match status" value="1"/>
</dbReference>
<dbReference type="InterPro" id="IPR028282">
    <property type="entry name" value="WASH-7_central"/>
</dbReference>
<dbReference type="GO" id="GO:0071203">
    <property type="term" value="C:WASH complex"/>
    <property type="evidence" value="ECO:0007669"/>
    <property type="project" value="InterPro"/>
</dbReference>
<protein>
    <recommendedName>
        <fullName evidence="5">WASH complex subunit 7 central domain-containing protein</fullName>
    </recommendedName>
</protein>
<evidence type="ECO:0000313" key="4">
    <source>
        <dbReference type="EMBL" id="NDV29181.1"/>
    </source>
</evidence>
<evidence type="ECO:0000259" key="1">
    <source>
        <dbReference type="Pfam" id="PF14744"/>
    </source>
</evidence>
<dbReference type="PANTHER" id="PTHR31409:SF0">
    <property type="entry name" value="WASH COMPLEX SUBUNIT 4"/>
    <property type="match status" value="1"/>
</dbReference>
<dbReference type="AlphaFoldDB" id="A0A6B2KX15"/>
<dbReference type="InterPro" id="IPR027307">
    <property type="entry name" value="WASH7"/>
</dbReference>
<dbReference type="GO" id="GO:0005768">
    <property type="term" value="C:endosome"/>
    <property type="evidence" value="ECO:0007669"/>
    <property type="project" value="TreeGrafter"/>
</dbReference>
<accession>A0A6B2KX15</accession>
<dbReference type="InterPro" id="IPR028191">
    <property type="entry name" value="WASH-4_N"/>
</dbReference>
<feature type="domain" description="WASH complex subunit 7 central" evidence="1">
    <location>
        <begin position="546"/>
        <end position="894"/>
    </location>
</feature>
<name>A0A6B2KX15_9EUKA</name>
<proteinExistence type="predicted"/>
<dbReference type="Pfam" id="PF14745">
    <property type="entry name" value="WASH-4_N"/>
    <property type="match status" value="1"/>
</dbReference>
<feature type="domain" description="WASH complex subunit 4 N-terminal" evidence="2">
    <location>
        <begin position="3"/>
        <end position="543"/>
    </location>
</feature>
<reference evidence="4" key="1">
    <citation type="journal article" date="2020" name="J. Eukaryot. Microbiol.">
        <title>De novo Sequencing, Assembly and Annotation of the Transcriptome for the Free-Living Testate Amoeba Arcella intermedia.</title>
        <authorList>
            <person name="Ribeiro G.M."/>
            <person name="Porfirio-Sousa A.L."/>
            <person name="Maurer-Alcala X.X."/>
            <person name="Katz L.A."/>
            <person name="Lahr D.J.G."/>
        </authorList>
    </citation>
    <scope>NUCLEOTIDE SEQUENCE</scope>
</reference>
<evidence type="ECO:0000259" key="3">
    <source>
        <dbReference type="Pfam" id="PF14746"/>
    </source>
</evidence>